<reference evidence="7 8" key="1">
    <citation type="submission" date="2023-12" db="EMBL/GenBank/DDBJ databases">
        <title>Evaluation and characterization of a potential secondary metabolite violacein from indigenous Chromobacterium amazonense SAM215.</title>
        <authorList>
            <person name="Tarafdar M.R."/>
            <person name="Abedin S.M."/>
            <person name="Atiqua A."/>
            <person name="Saha A."/>
            <person name="Khan S.N."/>
        </authorList>
    </citation>
    <scope>NUCLEOTIDE SEQUENCE [LARGE SCALE GENOMIC DNA]</scope>
    <source>
        <strain evidence="7 8">SAM215</strain>
    </source>
</reference>
<name>A0ABU8UZZ9_9NEIS</name>
<accession>A0ABU8UZZ9</accession>
<dbReference type="RefSeq" id="WP_307913681.1">
    <property type="nucleotide sequence ID" value="NZ_JAVFJF020000010.1"/>
</dbReference>
<evidence type="ECO:0000256" key="4">
    <source>
        <dbReference type="ARBA" id="ARBA00023136"/>
    </source>
</evidence>
<dbReference type="PANTHER" id="PTHR32322:SF9">
    <property type="entry name" value="AMINO-ACID METABOLITE EFFLUX PUMP-RELATED"/>
    <property type="match status" value="1"/>
</dbReference>
<protein>
    <submittedName>
        <fullName evidence="7">DMT family transporter</fullName>
    </submittedName>
</protein>
<keyword evidence="2 5" id="KW-0812">Transmembrane</keyword>
<proteinExistence type="predicted"/>
<comment type="caution">
    <text evidence="7">The sequence shown here is derived from an EMBL/GenBank/DDBJ whole genome shotgun (WGS) entry which is preliminary data.</text>
</comment>
<gene>
    <name evidence="7" type="ORF">QCL97_006955</name>
</gene>
<dbReference type="SUPFAM" id="SSF103481">
    <property type="entry name" value="Multidrug resistance efflux transporter EmrE"/>
    <property type="match status" value="2"/>
</dbReference>
<comment type="subcellular location">
    <subcellularLocation>
        <location evidence="1">Membrane</location>
        <topology evidence="1">Multi-pass membrane protein</topology>
    </subcellularLocation>
</comment>
<keyword evidence="8" id="KW-1185">Reference proteome</keyword>
<dbReference type="PANTHER" id="PTHR32322">
    <property type="entry name" value="INNER MEMBRANE TRANSPORTER"/>
    <property type="match status" value="1"/>
</dbReference>
<feature type="transmembrane region" description="Helical" evidence="5">
    <location>
        <begin position="35"/>
        <end position="54"/>
    </location>
</feature>
<evidence type="ECO:0000259" key="6">
    <source>
        <dbReference type="Pfam" id="PF00892"/>
    </source>
</evidence>
<evidence type="ECO:0000256" key="1">
    <source>
        <dbReference type="ARBA" id="ARBA00004141"/>
    </source>
</evidence>
<sequence length="287" mass="30974">MDSLRRDYALLILLAALWGGSFLFMRVAVPAFGPLALIALRVGLAALTLLPLMLWRRQWGLWRANWARIAVVGIFLTAFPFCLIAWAQLSLSTGMASVLNATTPLMTALWAWPLAGERLTPQRGGGLALGLAGVLVLLYGHGARFDVQSILPVMAMLAATASYGWAGHMAKRWLPGMPPLVTACGGLCSAAVLMLPLAWWRWPVSVAGAEAWWAVLLLALLSTSLAYLIYYRLINRLGATRASSVTYLVPVFGVLWGALFLSESVGVFMFAGAGLILAGVLLLGWRH</sequence>
<evidence type="ECO:0000256" key="2">
    <source>
        <dbReference type="ARBA" id="ARBA00022692"/>
    </source>
</evidence>
<keyword evidence="3 5" id="KW-1133">Transmembrane helix</keyword>
<keyword evidence="4 5" id="KW-0472">Membrane</keyword>
<feature type="transmembrane region" description="Helical" evidence="5">
    <location>
        <begin position="147"/>
        <end position="166"/>
    </location>
</feature>
<dbReference type="Gene3D" id="1.10.3730.20">
    <property type="match status" value="1"/>
</dbReference>
<dbReference type="EMBL" id="JAVFJF020000010">
    <property type="protein sequence ID" value="MEJ8674461.1"/>
    <property type="molecule type" value="Genomic_DNA"/>
</dbReference>
<feature type="transmembrane region" description="Helical" evidence="5">
    <location>
        <begin position="124"/>
        <end position="141"/>
    </location>
</feature>
<dbReference type="InterPro" id="IPR037185">
    <property type="entry name" value="EmrE-like"/>
</dbReference>
<evidence type="ECO:0000256" key="3">
    <source>
        <dbReference type="ARBA" id="ARBA00022989"/>
    </source>
</evidence>
<dbReference type="InterPro" id="IPR000620">
    <property type="entry name" value="EamA_dom"/>
</dbReference>
<dbReference type="Pfam" id="PF00892">
    <property type="entry name" value="EamA"/>
    <property type="match status" value="2"/>
</dbReference>
<feature type="domain" description="EamA" evidence="6">
    <location>
        <begin position="10"/>
        <end position="138"/>
    </location>
</feature>
<feature type="domain" description="EamA" evidence="6">
    <location>
        <begin position="153"/>
        <end position="283"/>
    </location>
</feature>
<dbReference type="Proteomes" id="UP001224516">
    <property type="component" value="Unassembled WGS sequence"/>
</dbReference>
<feature type="transmembrane region" description="Helical" evidence="5">
    <location>
        <begin position="7"/>
        <end position="29"/>
    </location>
</feature>
<feature type="transmembrane region" description="Helical" evidence="5">
    <location>
        <begin position="178"/>
        <end position="199"/>
    </location>
</feature>
<organism evidence="7 8">
    <name type="scientific">Chromobacterium amazonense</name>
    <dbReference type="NCBI Taxonomy" id="1382803"/>
    <lineage>
        <taxon>Bacteria</taxon>
        <taxon>Pseudomonadati</taxon>
        <taxon>Pseudomonadota</taxon>
        <taxon>Betaproteobacteria</taxon>
        <taxon>Neisseriales</taxon>
        <taxon>Chromobacteriaceae</taxon>
        <taxon>Chromobacterium</taxon>
    </lineage>
</organism>
<feature type="transmembrane region" description="Helical" evidence="5">
    <location>
        <begin position="267"/>
        <end position="285"/>
    </location>
</feature>
<evidence type="ECO:0000313" key="7">
    <source>
        <dbReference type="EMBL" id="MEJ8674461.1"/>
    </source>
</evidence>
<feature type="transmembrane region" description="Helical" evidence="5">
    <location>
        <begin position="242"/>
        <end position="261"/>
    </location>
</feature>
<feature type="transmembrane region" description="Helical" evidence="5">
    <location>
        <begin position="211"/>
        <end position="230"/>
    </location>
</feature>
<dbReference type="InterPro" id="IPR050638">
    <property type="entry name" value="AA-Vitamin_Transporters"/>
</dbReference>
<evidence type="ECO:0000313" key="8">
    <source>
        <dbReference type="Proteomes" id="UP001224516"/>
    </source>
</evidence>
<evidence type="ECO:0000256" key="5">
    <source>
        <dbReference type="SAM" id="Phobius"/>
    </source>
</evidence>
<feature type="transmembrane region" description="Helical" evidence="5">
    <location>
        <begin position="66"/>
        <end position="87"/>
    </location>
</feature>
<feature type="transmembrane region" description="Helical" evidence="5">
    <location>
        <begin position="93"/>
        <end position="112"/>
    </location>
</feature>